<evidence type="ECO:0000256" key="9">
    <source>
        <dbReference type="SAM" id="SignalP"/>
    </source>
</evidence>
<evidence type="ECO:0000256" key="8">
    <source>
        <dbReference type="PIRSR" id="PIRSR000862-1"/>
    </source>
</evidence>
<gene>
    <name evidence="12" type="ORF">SK128_020556</name>
</gene>
<evidence type="ECO:0000256" key="3">
    <source>
        <dbReference type="ARBA" id="ARBA00022801"/>
    </source>
</evidence>
<feature type="active site" description="Charge relay system" evidence="8">
    <location>
        <position position="358"/>
    </location>
</feature>
<keyword evidence="5" id="KW-0443">Lipid metabolism</keyword>
<evidence type="ECO:0000313" key="13">
    <source>
        <dbReference type="Proteomes" id="UP001381693"/>
    </source>
</evidence>
<reference evidence="12 13" key="1">
    <citation type="submission" date="2023-11" db="EMBL/GenBank/DDBJ databases">
        <title>Halocaridina rubra genome assembly.</title>
        <authorList>
            <person name="Smith C."/>
        </authorList>
    </citation>
    <scope>NUCLEOTIDE SEQUENCE [LARGE SCALE GENOMIC DNA]</scope>
    <source>
        <strain evidence="12">EP-1</strain>
        <tissue evidence="12">Whole</tissue>
    </source>
</reference>
<dbReference type="GO" id="GO:0016042">
    <property type="term" value="P:lipid catabolic process"/>
    <property type="evidence" value="ECO:0007669"/>
    <property type="project" value="UniProtKB-KW"/>
</dbReference>
<dbReference type="SUPFAM" id="SSF53474">
    <property type="entry name" value="alpha/beta-Hydrolases"/>
    <property type="match status" value="1"/>
</dbReference>
<feature type="active site" description="Charge relay system" evidence="8">
    <location>
        <position position="389"/>
    </location>
</feature>
<feature type="active site" description="Nucleophile" evidence="8">
    <location>
        <position position="185"/>
    </location>
</feature>
<comment type="caution">
    <text evidence="12">The sequence shown here is derived from an EMBL/GenBank/DDBJ whole genome shotgun (WGS) entry which is preliminary data.</text>
</comment>
<dbReference type="Proteomes" id="UP001381693">
    <property type="component" value="Unassembled WGS sequence"/>
</dbReference>
<organism evidence="12 13">
    <name type="scientific">Halocaridina rubra</name>
    <name type="common">Hawaiian red shrimp</name>
    <dbReference type="NCBI Taxonomy" id="373956"/>
    <lineage>
        <taxon>Eukaryota</taxon>
        <taxon>Metazoa</taxon>
        <taxon>Ecdysozoa</taxon>
        <taxon>Arthropoda</taxon>
        <taxon>Crustacea</taxon>
        <taxon>Multicrustacea</taxon>
        <taxon>Malacostraca</taxon>
        <taxon>Eumalacostraca</taxon>
        <taxon>Eucarida</taxon>
        <taxon>Decapoda</taxon>
        <taxon>Pleocyemata</taxon>
        <taxon>Caridea</taxon>
        <taxon>Atyoidea</taxon>
        <taxon>Atyidae</taxon>
        <taxon>Halocaridina</taxon>
    </lineage>
</organism>
<evidence type="ECO:0000256" key="6">
    <source>
        <dbReference type="ARBA" id="ARBA00023180"/>
    </source>
</evidence>
<name>A0AAN8X919_HALRR</name>
<comment type="similarity">
    <text evidence="1 7">Belongs to the AB hydrolase superfamily. Lipase family.</text>
</comment>
<evidence type="ECO:0000259" key="11">
    <source>
        <dbReference type="Pfam" id="PF12146"/>
    </source>
</evidence>
<dbReference type="Gene3D" id="3.40.50.1820">
    <property type="entry name" value="alpha/beta hydrolase"/>
    <property type="match status" value="1"/>
</dbReference>
<dbReference type="GO" id="GO:0016788">
    <property type="term" value="F:hydrolase activity, acting on ester bonds"/>
    <property type="evidence" value="ECO:0007669"/>
    <property type="project" value="InterPro"/>
</dbReference>
<keyword evidence="13" id="KW-1185">Reference proteome</keyword>
<evidence type="ECO:0000256" key="5">
    <source>
        <dbReference type="ARBA" id="ARBA00023098"/>
    </source>
</evidence>
<evidence type="ECO:0000313" key="12">
    <source>
        <dbReference type="EMBL" id="KAK7080101.1"/>
    </source>
</evidence>
<keyword evidence="2 9" id="KW-0732">Signal</keyword>
<dbReference type="InterPro" id="IPR025483">
    <property type="entry name" value="Lipase_euk"/>
</dbReference>
<dbReference type="PIRSF" id="PIRSF000862">
    <property type="entry name" value="Steryl_ester_lip"/>
    <property type="match status" value="1"/>
</dbReference>
<accession>A0AAN8X919</accession>
<evidence type="ECO:0000256" key="4">
    <source>
        <dbReference type="ARBA" id="ARBA00022963"/>
    </source>
</evidence>
<feature type="domain" description="Partial AB-hydrolase lipase" evidence="10">
    <location>
        <begin position="44"/>
        <end position="108"/>
    </location>
</feature>
<keyword evidence="4 7" id="KW-0442">Lipid degradation</keyword>
<proteinExistence type="inferred from homology"/>
<dbReference type="FunFam" id="3.40.50.1820:FF:000021">
    <property type="entry name" value="Lipase"/>
    <property type="match status" value="1"/>
</dbReference>
<sequence>MESLYILYALLVLCPVLGVPYTAWTKFDLNQKLSANPDIYLDVPALIAKYGYPFEIHHVTTDDGYILTLHRIPHGREPSNPANGNDVTPPSPVFMQHGLLSSSACWILAPREKAPAYIMADAGYDVWLGNARGNLYSRNHTHLNPDSKEFWQFSWDEMAEHDLPAVIDYVLNVTKHSQLYYIGHSMGTTIFFAGMSSHPEYNEKVKAMFGLGPVATTAHIRSPIRYLAPFTDDIHVLFNLLGEYEFLPHNPRYIKYTEYICTHFQFEEYMCLSALFFLTGFDAQQFNLTWLPVILSHGAEGTSTMTVVHFAQQVNSASFQHYDYGKEENLKRYHQNTPPPYYLNRVTAPVNLFWANNDWLADPTDVARLAKGLPNLVFNVKMPLPKFNHVDFIWGIDCDKLVFRKILKYMPFFEKD</sequence>
<dbReference type="AlphaFoldDB" id="A0AAN8X919"/>
<dbReference type="InterPro" id="IPR022742">
    <property type="entry name" value="Hydrolase_4"/>
</dbReference>
<evidence type="ECO:0000256" key="7">
    <source>
        <dbReference type="PIRNR" id="PIRNR000862"/>
    </source>
</evidence>
<feature type="signal peptide" evidence="9">
    <location>
        <begin position="1"/>
        <end position="18"/>
    </location>
</feature>
<evidence type="ECO:0000256" key="1">
    <source>
        <dbReference type="ARBA" id="ARBA00010701"/>
    </source>
</evidence>
<protein>
    <recommendedName>
        <fullName evidence="7">Lipase</fullName>
    </recommendedName>
</protein>
<evidence type="ECO:0000259" key="10">
    <source>
        <dbReference type="Pfam" id="PF04083"/>
    </source>
</evidence>
<feature type="domain" description="Serine aminopeptidase S33" evidence="11">
    <location>
        <begin position="115"/>
        <end position="254"/>
    </location>
</feature>
<evidence type="ECO:0000256" key="2">
    <source>
        <dbReference type="ARBA" id="ARBA00022729"/>
    </source>
</evidence>
<dbReference type="Pfam" id="PF12146">
    <property type="entry name" value="Hydrolase_4"/>
    <property type="match status" value="1"/>
</dbReference>
<keyword evidence="6" id="KW-0325">Glycoprotein</keyword>
<dbReference type="InterPro" id="IPR029058">
    <property type="entry name" value="AB_hydrolase_fold"/>
</dbReference>
<dbReference type="PANTHER" id="PTHR11005">
    <property type="entry name" value="LYSOSOMAL ACID LIPASE-RELATED"/>
    <property type="match status" value="1"/>
</dbReference>
<dbReference type="EMBL" id="JAXCGZ010006134">
    <property type="protein sequence ID" value="KAK7080101.1"/>
    <property type="molecule type" value="Genomic_DNA"/>
</dbReference>
<keyword evidence="3 7" id="KW-0378">Hydrolase</keyword>
<dbReference type="Pfam" id="PF04083">
    <property type="entry name" value="Abhydro_lipase"/>
    <property type="match status" value="1"/>
</dbReference>
<feature type="chain" id="PRO_5043042848" description="Lipase" evidence="9">
    <location>
        <begin position="19"/>
        <end position="416"/>
    </location>
</feature>
<dbReference type="InterPro" id="IPR006693">
    <property type="entry name" value="AB_hydrolase_lipase"/>
</dbReference>